<keyword evidence="7" id="KW-0406">Ion transport</keyword>
<feature type="transmembrane region" description="Helical" evidence="11">
    <location>
        <begin position="166"/>
        <end position="185"/>
    </location>
</feature>
<dbReference type="GO" id="GO:0006814">
    <property type="term" value="P:sodium ion transport"/>
    <property type="evidence" value="ECO:0007669"/>
    <property type="project" value="UniProtKB-KW"/>
</dbReference>
<evidence type="ECO:0000256" key="10">
    <source>
        <dbReference type="SAM" id="MobiDB-lite"/>
    </source>
</evidence>
<dbReference type="GO" id="GO:0015297">
    <property type="term" value="F:antiporter activity"/>
    <property type="evidence" value="ECO:0007669"/>
    <property type="project" value="UniProtKB-KW"/>
</dbReference>
<feature type="region of interest" description="Disordered" evidence="10">
    <location>
        <begin position="110"/>
        <end position="130"/>
    </location>
</feature>
<evidence type="ECO:0000256" key="11">
    <source>
        <dbReference type="SAM" id="Phobius"/>
    </source>
</evidence>
<protein>
    <recommendedName>
        <fullName evidence="13">Cation/H+ exchanger transmembrane domain-containing protein</fullName>
    </recommendedName>
</protein>
<comment type="subcellular location">
    <subcellularLocation>
        <location evidence="1">Membrane</location>
        <topology evidence="1">Multi-pass membrane protein</topology>
    </subcellularLocation>
</comment>
<dbReference type="InterPro" id="IPR038770">
    <property type="entry name" value="Na+/solute_symporter_sf"/>
</dbReference>
<keyword evidence="12" id="KW-0732">Signal</keyword>
<evidence type="ECO:0000256" key="8">
    <source>
        <dbReference type="ARBA" id="ARBA00023136"/>
    </source>
</evidence>
<evidence type="ECO:0000256" key="1">
    <source>
        <dbReference type="ARBA" id="ARBA00004141"/>
    </source>
</evidence>
<sequence length="792" mass="87171">MKLFRAAALSISLLQWSVDVTAEVIAAKAGLNADGTHVGEKVFIMKPSTADRDYPTKDSKASPDNMIFGSSPGETKAFKATQSKKFDLVSRSIIGRKLDIMSQLSEAFSKGNGTGRDLAEDEGDDYGGHGDEEIHVEYDELYNVLVFLLAVFVAGQISTRFGLPSLVGEIIAGFLLGPELVSNFLSSYKQALVLFGDIGLIMLVLEAGIDVDVPQLRVTGTKAVMIALTGTCLPILIGGGLALIKVDTFGEAFSIGASFAPTSLGVALQALTAGNVHNTPVGGLIVASCIIDDILALLLYTQLDSVDPTKDPSAWDIVAPILSSFGFLIGLGYLSITYIPTMIKDKFLRDDFSPEKLDSIVLGIMFTLVFAYMPMLQYTKASYLMGVFLAGLTFSQIESAHETFAHNMEEVMAWLLRIFFAATIGFQIPISDISDPEVILWTFIFLIPVVSKGLLGFFVPRFDEKQLADFPFNPRTRDALITGMAMTCRGEFSFIIASKAKDLNLMDGKMYASISFAALLSAIISPFLLLRTIKHYSDLNEKYYDTHLLPLANGETDAPIPLFLNIQTLAKVTWGVQEQLNKAIHDLGLVIIDYRSWQPRGFDACVVTEVFVQDTKMDQRKSAHDKEIDEHEVMVEKRITELKEAIREAIKKGGDTTVVVHQWEPQMKVGDDGPELSLKECAIKELDRHQVTDTRVGSLGSVSTTSRRSRISRASLFGQNIWENPLVSNVTMQSIRVPEAGNGVHDDDFEEPRTVNVRRHISTNRRARMRRRSVTAPGNPMELSQCLSGFMR</sequence>
<dbReference type="Gene3D" id="1.20.1530.20">
    <property type="match status" value="1"/>
</dbReference>
<dbReference type="Pfam" id="PF00999">
    <property type="entry name" value="Na_H_Exchanger"/>
    <property type="match status" value="1"/>
</dbReference>
<dbReference type="GO" id="GO:0016020">
    <property type="term" value="C:membrane"/>
    <property type="evidence" value="ECO:0007669"/>
    <property type="project" value="UniProtKB-SubCell"/>
</dbReference>
<evidence type="ECO:0000256" key="3">
    <source>
        <dbReference type="ARBA" id="ARBA00022449"/>
    </source>
</evidence>
<evidence type="ECO:0000256" key="9">
    <source>
        <dbReference type="ARBA" id="ARBA00023201"/>
    </source>
</evidence>
<dbReference type="AlphaFoldDB" id="A0A7S2LUT0"/>
<feature type="transmembrane region" description="Helical" evidence="11">
    <location>
        <begin position="191"/>
        <end position="211"/>
    </location>
</feature>
<keyword evidence="3" id="KW-0050">Antiport</keyword>
<dbReference type="PANTHER" id="PTHR43562">
    <property type="entry name" value="NAPA-TYPE SODIUM/HYDROGEN ANTIPORTER"/>
    <property type="match status" value="1"/>
</dbReference>
<evidence type="ECO:0000256" key="6">
    <source>
        <dbReference type="ARBA" id="ARBA00023053"/>
    </source>
</evidence>
<keyword evidence="4 11" id="KW-0812">Transmembrane</keyword>
<name>A0A7S2LUT0_9STRA</name>
<feature type="chain" id="PRO_5030934410" description="Cation/H+ exchanger transmembrane domain-containing protein" evidence="12">
    <location>
        <begin position="23"/>
        <end position="792"/>
    </location>
</feature>
<evidence type="ECO:0000256" key="2">
    <source>
        <dbReference type="ARBA" id="ARBA00022448"/>
    </source>
</evidence>
<feature type="transmembrane region" description="Helical" evidence="11">
    <location>
        <begin position="283"/>
        <end position="303"/>
    </location>
</feature>
<accession>A0A7S2LUT0</accession>
<evidence type="ECO:0000259" key="13">
    <source>
        <dbReference type="Pfam" id="PF00999"/>
    </source>
</evidence>
<proteinExistence type="predicted"/>
<reference evidence="14" key="1">
    <citation type="submission" date="2021-01" db="EMBL/GenBank/DDBJ databases">
        <authorList>
            <person name="Corre E."/>
            <person name="Pelletier E."/>
            <person name="Niang G."/>
            <person name="Scheremetjew M."/>
            <person name="Finn R."/>
            <person name="Kale V."/>
            <person name="Holt S."/>
            <person name="Cochrane G."/>
            <person name="Meng A."/>
            <person name="Brown T."/>
            <person name="Cohen L."/>
        </authorList>
    </citation>
    <scope>NUCLEOTIDE SEQUENCE</scope>
    <source>
        <strain evidence="14">B650</strain>
    </source>
</reference>
<feature type="transmembrane region" description="Helical" evidence="11">
    <location>
        <begin position="440"/>
        <end position="459"/>
    </location>
</feature>
<dbReference type="InterPro" id="IPR006153">
    <property type="entry name" value="Cation/H_exchanger_TM"/>
</dbReference>
<evidence type="ECO:0000256" key="4">
    <source>
        <dbReference type="ARBA" id="ARBA00022692"/>
    </source>
</evidence>
<feature type="transmembrane region" description="Helical" evidence="11">
    <location>
        <begin position="357"/>
        <end position="375"/>
    </location>
</feature>
<keyword evidence="9" id="KW-0739">Sodium transport</keyword>
<feature type="transmembrane region" description="Helical" evidence="11">
    <location>
        <begin position="223"/>
        <end position="246"/>
    </location>
</feature>
<feature type="transmembrane region" description="Helical" evidence="11">
    <location>
        <begin position="141"/>
        <end position="159"/>
    </location>
</feature>
<keyword evidence="6" id="KW-0915">Sodium</keyword>
<feature type="domain" description="Cation/H+ exchanger transmembrane" evidence="13">
    <location>
        <begin position="149"/>
        <end position="528"/>
    </location>
</feature>
<gene>
    <name evidence="14" type="ORF">LDAN0321_LOCUS21531</name>
</gene>
<dbReference type="PANTHER" id="PTHR43562:SF3">
    <property type="entry name" value="SODIUM ION_PROTON EXCHANGER (EUROFUNG)"/>
    <property type="match status" value="1"/>
</dbReference>
<feature type="signal peptide" evidence="12">
    <location>
        <begin position="1"/>
        <end position="22"/>
    </location>
</feature>
<dbReference type="GO" id="GO:1902600">
    <property type="term" value="P:proton transmembrane transport"/>
    <property type="evidence" value="ECO:0007669"/>
    <property type="project" value="InterPro"/>
</dbReference>
<feature type="transmembrane region" description="Helical" evidence="11">
    <location>
        <begin position="411"/>
        <end position="428"/>
    </location>
</feature>
<evidence type="ECO:0000256" key="12">
    <source>
        <dbReference type="SAM" id="SignalP"/>
    </source>
</evidence>
<feature type="transmembrane region" description="Helical" evidence="11">
    <location>
        <begin position="315"/>
        <end position="336"/>
    </location>
</feature>
<keyword evidence="8 11" id="KW-0472">Membrane</keyword>
<evidence type="ECO:0000313" key="14">
    <source>
        <dbReference type="EMBL" id="CAD9615716.1"/>
    </source>
</evidence>
<evidence type="ECO:0000256" key="7">
    <source>
        <dbReference type="ARBA" id="ARBA00023065"/>
    </source>
</evidence>
<keyword evidence="2" id="KW-0813">Transport</keyword>
<evidence type="ECO:0000256" key="5">
    <source>
        <dbReference type="ARBA" id="ARBA00022989"/>
    </source>
</evidence>
<dbReference type="EMBL" id="HBGY01034246">
    <property type="protein sequence ID" value="CAD9615716.1"/>
    <property type="molecule type" value="Transcribed_RNA"/>
</dbReference>
<feature type="transmembrane region" description="Helical" evidence="11">
    <location>
        <begin position="510"/>
        <end position="530"/>
    </location>
</feature>
<keyword evidence="5 11" id="KW-1133">Transmembrane helix</keyword>
<organism evidence="14">
    <name type="scientific">Leptocylindrus danicus</name>
    <dbReference type="NCBI Taxonomy" id="163516"/>
    <lineage>
        <taxon>Eukaryota</taxon>
        <taxon>Sar</taxon>
        <taxon>Stramenopiles</taxon>
        <taxon>Ochrophyta</taxon>
        <taxon>Bacillariophyta</taxon>
        <taxon>Coscinodiscophyceae</taxon>
        <taxon>Chaetocerotophycidae</taxon>
        <taxon>Leptocylindrales</taxon>
        <taxon>Leptocylindraceae</taxon>
        <taxon>Leptocylindrus</taxon>
    </lineage>
</organism>